<comment type="caution">
    <text evidence="1">The sequence shown here is derived from an EMBL/GenBank/DDBJ whole genome shotgun (WGS) entry which is preliminary data.</text>
</comment>
<evidence type="ECO:0000313" key="1">
    <source>
        <dbReference type="EMBL" id="MCH79910.1"/>
    </source>
</evidence>
<protein>
    <submittedName>
        <fullName evidence="1">Uncharacterized protein</fullName>
    </submittedName>
</protein>
<proteinExistence type="predicted"/>
<name>A0A392LY81_9FABA</name>
<reference evidence="1 2" key="1">
    <citation type="journal article" date="2018" name="Front. Plant Sci.">
        <title>Red Clover (Trifolium pratense) and Zigzag Clover (T. medium) - A Picture of Genomic Similarities and Differences.</title>
        <authorList>
            <person name="Dluhosova J."/>
            <person name="Istvanek J."/>
            <person name="Nedelnik J."/>
            <person name="Repkova J."/>
        </authorList>
    </citation>
    <scope>NUCLEOTIDE SEQUENCE [LARGE SCALE GENOMIC DNA]</scope>
    <source>
        <strain evidence="2">cv. 10/8</strain>
        <tissue evidence="1">Leaf</tissue>
    </source>
</reference>
<dbReference type="AlphaFoldDB" id="A0A392LY81"/>
<dbReference type="EMBL" id="LXQA010000492">
    <property type="protein sequence ID" value="MCH79910.1"/>
    <property type="molecule type" value="Genomic_DNA"/>
</dbReference>
<keyword evidence="2" id="KW-1185">Reference proteome</keyword>
<dbReference type="Proteomes" id="UP000265520">
    <property type="component" value="Unassembled WGS sequence"/>
</dbReference>
<gene>
    <name evidence="1" type="ORF">A2U01_0000671</name>
</gene>
<evidence type="ECO:0000313" key="2">
    <source>
        <dbReference type="Proteomes" id="UP000265520"/>
    </source>
</evidence>
<organism evidence="1 2">
    <name type="scientific">Trifolium medium</name>
    <dbReference type="NCBI Taxonomy" id="97028"/>
    <lineage>
        <taxon>Eukaryota</taxon>
        <taxon>Viridiplantae</taxon>
        <taxon>Streptophyta</taxon>
        <taxon>Embryophyta</taxon>
        <taxon>Tracheophyta</taxon>
        <taxon>Spermatophyta</taxon>
        <taxon>Magnoliopsida</taxon>
        <taxon>eudicotyledons</taxon>
        <taxon>Gunneridae</taxon>
        <taxon>Pentapetalae</taxon>
        <taxon>rosids</taxon>
        <taxon>fabids</taxon>
        <taxon>Fabales</taxon>
        <taxon>Fabaceae</taxon>
        <taxon>Papilionoideae</taxon>
        <taxon>50 kb inversion clade</taxon>
        <taxon>NPAAA clade</taxon>
        <taxon>Hologalegina</taxon>
        <taxon>IRL clade</taxon>
        <taxon>Trifolieae</taxon>
        <taxon>Trifolium</taxon>
    </lineage>
</organism>
<accession>A0A392LY81</accession>
<sequence>MSVEAQGDNIGVVVVVVVDVDSLMIDGLDEGCMAEGEDGVVGALYLWHQPKSWRISIPSSSAISNDGRLLLALIEIRGTGITAYLSAPPNISHSITCFCIHPII</sequence>